<dbReference type="PANTHER" id="PTHR10900:SF122">
    <property type="entry name" value="FAS1 DOMAIN-CONTAINING PROTEIN"/>
    <property type="match status" value="1"/>
</dbReference>
<proteinExistence type="predicted"/>
<feature type="domain" description="FAS1" evidence="3">
    <location>
        <begin position="180"/>
        <end position="323"/>
    </location>
</feature>
<name>A0A8H5H4S9_9AGAR</name>
<dbReference type="SUPFAM" id="SSF82153">
    <property type="entry name" value="FAS1 domain"/>
    <property type="match status" value="2"/>
</dbReference>
<feature type="domain" description="FAS1" evidence="3">
    <location>
        <begin position="8"/>
        <end position="177"/>
    </location>
</feature>
<dbReference type="SMART" id="SM00554">
    <property type="entry name" value="FAS1"/>
    <property type="match status" value="2"/>
</dbReference>
<dbReference type="GO" id="GO:0005615">
    <property type="term" value="C:extracellular space"/>
    <property type="evidence" value="ECO:0007669"/>
    <property type="project" value="TreeGrafter"/>
</dbReference>
<keyword evidence="2" id="KW-0732">Signal</keyword>
<dbReference type="InterPro" id="IPR036378">
    <property type="entry name" value="FAS1_dom_sf"/>
</dbReference>
<comment type="caution">
    <text evidence="4">The sequence shown here is derived from an EMBL/GenBank/DDBJ whole genome shotgun (WGS) entry which is preliminary data.</text>
</comment>
<evidence type="ECO:0000256" key="1">
    <source>
        <dbReference type="SAM" id="MobiDB-lite"/>
    </source>
</evidence>
<dbReference type="GO" id="GO:0000329">
    <property type="term" value="C:fungal-type vacuole membrane"/>
    <property type="evidence" value="ECO:0007669"/>
    <property type="project" value="TreeGrafter"/>
</dbReference>
<dbReference type="PANTHER" id="PTHR10900">
    <property type="entry name" value="PERIOSTIN-RELATED"/>
    <property type="match status" value="1"/>
</dbReference>
<organism evidence="4 5">
    <name type="scientific">Collybiopsis confluens</name>
    <dbReference type="NCBI Taxonomy" id="2823264"/>
    <lineage>
        <taxon>Eukaryota</taxon>
        <taxon>Fungi</taxon>
        <taxon>Dikarya</taxon>
        <taxon>Basidiomycota</taxon>
        <taxon>Agaricomycotina</taxon>
        <taxon>Agaricomycetes</taxon>
        <taxon>Agaricomycetidae</taxon>
        <taxon>Agaricales</taxon>
        <taxon>Marasmiineae</taxon>
        <taxon>Omphalotaceae</taxon>
        <taxon>Collybiopsis</taxon>
    </lineage>
</organism>
<feature type="region of interest" description="Disordered" evidence="1">
    <location>
        <begin position="351"/>
        <end position="370"/>
    </location>
</feature>
<reference evidence="4 5" key="1">
    <citation type="journal article" date="2020" name="ISME J.">
        <title>Uncovering the hidden diversity of litter-decomposition mechanisms in mushroom-forming fungi.</title>
        <authorList>
            <person name="Floudas D."/>
            <person name="Bentzer J."/>
            <person name="Ahren D."/>
            <person name="Johansson T."/>
            <person name="Persson P."/>
            <person name="Tunlid A."/>
        </authorList>
    </citation>
    <scope>NUCLEOTIDE SEQUENCE [LARGE SCALE GENOMIC DNA]</scope>
    <source>
        <strain evidence="4 5">CBS 406.79</strain>
    </source>
</reference>
<accession>A0A8H5H4S9</accession>
<dbReference type="EMBL" id="JAACJN010000088">
    <property type="protein sequence ID" value="KAF5376788.1"/>
    <property type="molecule type" value="Genomic_DNA"/>
</dbReference>
<evidence type="ECO:0000313" key="5">
    <source>
        <dbReference type="Proteomes" id="UP000518752"/>
    </source>
</evidence>
<dbReference type="Gene3D" id="2.30.180.10">
    <property type="entry name" value="FAS1 domain"/>
    <property type="match status" value="2"/>
</dbReference>
<protein>
    <recommendedName>
        <fullName evidence="3">FAS1 domain-containing protein</fullName>
    </recommendedName>
</protein>
<evidence type="ECO:0000313" key="4">
    <source>
        <dbReference type="EMBL" id="KAF5376788.1"/>
    </source>
</evidence>
<keyword evidence="5" id="KW-1185">Reference proteome</keyword>
<dbReference type="GO" id="GO:0016236">
    <property type="term" value="P:macroautophagy"/>
    <property type="evidence" value="ECO:0007669"/>
    <property type="project" value="TreeGrafter"/>
</dbReference>
<dbReference type="PROSITE" id="PS50213">
    <property type="entry name" value="FAS1"/>
    <property type="match status" value="2"/>
</dbReference>
<dbReference type="Proteomes" id="UP000518752">
    <property type="component" value="Unassembled WGS sequence"/>
</dbReference>
<evidence type="ECO:0000256" key="2">
    <source>
        <dbReference type="SAM" id="SignalP"/>
    </source>
</evidence>
<sequence>MRLQNLAVLAAFVSVSYAQNLTAFANALQSLGATTFGSIASNLSSTPQGQTAIQTLLSGGNFTIFAPSNDALAAVPESVTSNSSALLDVVLYHVLPGSFSSSNSSTPFLMSATFPNHTLGRTLLNSTESEGNVSQVLAWTKEGNTISFLNQPTNVSVVNSTRVEGAQIDIYLINGVLTSPPTLTALVSNSTNTTSLGGLLNNTFIAGSDGSNTTLGNYLSQGTITAFAPINAAFSAIQSSLSSLATNQSGLITVLQNHLINGTALYSTEIANNTSQTSAAGETLHFSTNSSGTFVTSGSASAKIIQTDLLTSNGVVHLIDNVLVNLESDPAAASSAFASATSAAATETRAGPIAASATGPNSGSSTTSGGGSNNAAGALIMNLHSCTFSVATVISFVLGAYMI</sequence>
<dbReference type="Pfam" id="PF02469">
    <property type="entry name" value="Fasciclin"/>
    <property type="match status" value="2"/>
</dbReference>
<dbReference type="AlphaFoldDB" id="A0A8H5H4S9"/>
<feature type="signal peptide" evidence="2">
    <location>
        <begin position="1"/>
        <end position="18"/>
    </location>
</feature>
<gene>
    <name evidence="4" type="ORF">D9757_009461</name>
</gene>
<dbReference type="InterPro" id="IPR000782">
    <property type="entry name" value="FAS1_domain"/>
</dbReference>
<evidence type="ECO:0000259" key="3">
    <source>
        <dbReference type="PROSITE" id="PS50213"/>
    </source>
</evidence>
<dbReference type="OrthoDB" id="286301at2759"/>
<feature type="chain" id="PRO_5034856441" description="FAS1 domain-containing protein" evidence="2">
    <location>
        <begin position="19"/>
        <end position="403"/>
    </location>
</feature>
<dbReference type="InterPro" id="IPR050904">
    <property type="entry name" value="Adhesion/Biosynth-related"/>
</dbReference>